<evidence type="ECO:0000313" key="25">
    <source>
        <dbReference type="EMBL" id="CAD7627913.1"/>
    </source>
</evidence>
<dbReference type="GO" id="GO:0030154">
    <property type="term" value="P:cell differentiation"/>
    <property type="evidence" value="ECO:0007669"/>
    <property type="project" value="UniProtKB-KW"/>
</dbReference>
<gene>
    <name evidence="25" type="ORF">OSB1V03_LOCUS8338</name>
</gene>
<evidence type="ECO:0000256" key="1">
    <source>
        <dbReference type="ARBA" id="ARBA00002067"/>
    </source>
</evidence>
<evidence type="ECO:0000259" key="24">
    <source>
        <dbReference type="PROSITE" id="PS50053"/>
    </source>
</evidence>
<dbReference type="GO" id="GO:0071818">
    <property type="term" value="C:BAT3 complex"/>
    <property type="evidence" value="ECO:0007669"/>
    <property type="project" value="TreeGrafter"/>
</dbReference>
<dbReference type="GO" id="GO:0031593">
    <property type="term" value="F:polyubiquitin modification-dependent protein binding"/>
    <property type="evidence" value="ECO:0007669"/>
    <property type="project" value="TreeGrafter"/>
</dbReference>
<keyword evidence="7" id="KW-0963">Cytoplasm</keyword>
<evidence type="ECO:0000256" key="2">
    <source>
        <dbReference type="ARBA" id="ARBA00004123"/>
    </source>
</evidence>
<evidence type="ECO:0000256" key="10">
    <source>
        <dbReference type="ARBA" id="ARBA00022703"/>
    </source>
</evidence>
<evidence type="ECO:0000256" key="12">
    <source>
        <dbReference type="ARBA" id="ARBA00022782"/>
    </source>
</evidence>
<dbReference type="GO" id="GO:0051787">
    <property type="term" value="F:misfolded protein binding"/>
    <property type="evidence" value="ECO:0007669"/>
    <property type="project" value="TreeGrafter"/>
</dbReference>
<keyword evidence="26" id="KW-1185">Reference proteome</keyword>
<evidence type="ECO:0000256" key="7">
    <source>
        <dbReference type="ARBA" id="ARBA00022490"/>
    </source>
</evidence>
<evidence type="ECO:0000256" key="14">
    <source>
        <dbReference type="ARBA" id="ARBA00022859"/>
    </source>
</evidence>
<evidence type="ECO:0000313" key="26">
    <source>
        <dbReference type="Proteomes" id="UP000759131"/>
    </source>
</evidence>
<feature type="compositionally biased region" description="Low complexity" evidence="23">
    <location>
        <begin position="430"/>
        <end position="445"/>
    </location>
</feature>
<accession>A0A7R9KR87</accession>
<evidence type="ECO:0000256" key="13">
    <source>
        <dbReference type="ARBA" id="ARBA00022853"/>
    </source>
</evidence>
<feature type="compositionally biased region" description="Low complexity" evidence="23">
    <location>
        <begin position="589"/>
        <end position="601"/>
    </location>
</feature>
<dbReference type="InterPro" id="IPR021925">
    <property type="entry name" value="BAG6"/>
</dbReference>
<proteinExistence type="predicted"/>
<dbReference type="GO" id="GO:0006915">
    <property type="term" value="P:apoptotic process"/>
    <property type="evidence" value="ECO:0007669"/>
    <property type="project" value="UniProtKB-KW"/>
</dbReference>
<feature type="region of interest" description="Disordered" evidence="23">
    <location>
        <begin position="506"/>
        <end position="556"/>
    </location>
</feature>
<feature type="compositionally biased region" description="Polar residues" evidence="23">
    <location>
        <begin position="79"/>
        <end position="92"/>
    </location>
</feature>
<feature type="compositionally biased region" description="Polar residues" evidence="23">
    <location>
        <begin position="602"/>
        <end position="612"/>
    </location>
</feature>
<evidence type="ECO:0000256" key="17">
    <source>
        <dbReference type="ARBA" id="ARBA00023186"/>
    </source>
</evidence>
<feature type="region of interest" description="Disordered" evidence="23">
    <location>
        <begin position="277"/>
        <end position="316"/>
    </location>
</feature>
<dbReference type="GO" id="GO:0005634">
    <property type="term" value="C:nucleus"/>
    <property type="evidence" value="ECO:0007669"/>
    <property type="project" value="UniProtKB-SubCell"/>
</dbReference>
<dbReference type="InterPro" id="IPR000626">
    <property type="entry name" value="Ubiquitin-like_dom"/>
</dbReference>
<dbReference type="GO" id="GO:0002376">
    <property type="term" value="P:immune system process"/>
    <property type="evidence" value="ECO:0007669"/>
    <property type="project" value="UniProtKB-KW"/>
</dbReference>
<keyword evidence="6" id="KW-0813">Transport</keyword>
<dbReference type="GO" id="GO:0007283">
    <property type="term" value="P:spermatogenesis"/>
    <property type="evidence" value="ECO:0007669"/>
    <property type="project" value="UniProtKB-KW"/>
</dbReference>
<feature type="region of interest" description="Disordered" evidence="23">
    <location>
        <begin position="423"/>
        <end position="479"/>
    </location>
</feature>
<dbReference type="Proteomes" id="UP000759131">
    <property type="component" value="Unassembled WGS sequence"/>
</dbReference>
<dbReference type="Pfam" id="PF00240">
    <property type="entry name" value="ubiquitin"/>
    <property type="match status" value="1"/>
</dbReference>
<keyword evidence="11" id="KW-0677">Repeat</keyword>
<feature type="compositionally biased region" description="Low complexity" evidence="23">
    <location>
        <begin position="511"/>
        <end position="534"/>
    </location>
</feature>
<evidence type="ECO:0000256" key="11">
    <source>
        <dbReference type="ARBA" id="ARBA00022737"/>
    </source>
</evidence>
<evidence type="ECO:0000256" key="4">
    <source>
        <dbReference type="ARBA" id="ARBA00004550"/>
    </source>
</evidence>
<keyword evidence="12" id="KW-0221">Differentiation</keyword>
<evidence type="ECO:0000256" key="21">
    <source>
        <dbReference type="ARBA" id="ARBA00046003"/>
    </source>
</evidence>
<keyword evidence="13" id="KW-0156">Chromatin regulator</keyword>
<evidence type="ECO:0000256" key="3">
    <source>
        <dbReference type="ARBA" id="ARBA00004514"/>
    </source>
</evidence>
<evidence type="ECO:0000256" key="23">
    <source>
        <dbReference type="SAM" id="MobiDB-lite"/>
    </source>
</evidence>
<evidence type="ECO:0000256" key="16">
    <source>
        <dbReference type="ARBA" id="ARBA00022990"/>
    </source>
</evidence>
<feature type="region of interest" description="Disordered" evidence="23">
    <location>
        <begin position="75"/>
        <end position="110"/>
    </location>
</feature>
<keyword evidence="8" id="KW-0964">Secreted</keyword>
<comment type="subunit">
    <text evidence="22">Component of the BAG6/BAT3 complex, also named BAT3 complex, at least composed of BAG6, UBL4A and GET4/TRC35. Interacts with GET4; the interaction is direct and localizes BAG6 in the cytosol. Interacts with UBL4A; the interaction is direct and required for UBL4A protein stability. Interacts with AIFM1. Interacts with HSPA2. Interacts with CTCFL. Interacts with p300/EP300. Interacts (via ubiquitin-like domain) with RNF126; required for BAG6-dependent ubiquitination of proteins mislocalized to the cytosol. Interacts (via ubiquitin-like domain) with SGTA; SGTA competes with RNF126 by binding the same region of BAG6, thereby promoting deubiquitination of BAG6-target proteins and rescuing them from degradation. Interacts with ricin A chain. Interacts with VCP and AMFR; both form the VCP/p97-AMFR/gp78 complex. Interacts with SYVN1. Interacts with USP13; the interaction is direct and may mediate UBL4A deubiquitination. Interacts with ZFAND2B. Interacts with KPNA2. Interacts with UBQLN4.</text>
</comment>
<name>A0A7R9KR87_9ACAR</name>
<protein>
    <recommendedName>
        <fullName evidence="5">Large proline-rich protein BAG6</fullName>
    </recommendedName>
    <alternativeName>
        <fullName evidence="20">BCL2-associated athanogene 6</fullName>
    </alternativeName>
    <alternativeName>
        <fullName evidence="19">HLA-B-associated transcript 3</fullName>
    </alternativeName>
</protein>
<dbReference type="PROSITE" id="PS50053">
    <property type="entry name" value="UBIQUITIN_2"/>
    <property type="match status" value="1"/>
</dbReference>
<comment type="function">
    <text evidence="1">Released extracellularly via exosomes, it is a ligand of the natural killer/NK cells receptor NCR3 and stimulates NK cells cytotoxicity. It may thereby trigger NK cells cytotoxicity against neighboring tumor cells and immature myeloid dendritic cells (DC).</text>
</comment>
<comment type="function">
    <text evidence="21">Involved in DNA damage-induced apoptosis: following DNA damage, accumulates in the nucleus and forms a complex with p300/EP300, enhancing p300/EP300-mediated p53/TP53 acetylation leading to increase p53/TP53 transcriptional activity. When nuclear, may also act as a component of some chromatin regulator complex that regulates histone 3 'Lys-4' dimethylation (H3K4me2).</text>
</comment>
<keyword evidence="18" id="KW-0539">Nucleus</keyword>
<evidence type="ECO:0000256" key="8">
    <source>
        <dbReference type="ARBA" id="ARBA00022525"/>
    </source>
</evidence>
<dbReference type="OrthoDB" id="1885901at2759"/>
<keyword evidence="14" id="KW-0391">Immunity</keyword>
<evidence type="ECO:0000256" key="15">
    <source>
        <dbReference type="ARBA" id="ARBA00022871"/>
    </source>
</evidence>
<dbReference type="GO" id="GO:0036503">
    <property type="term" value="P:ERAD pathway"/>
    <property type="evidence" value="ECO:0007669"/>
    <property type="project" value="TreeGrafter"/>
</dbReference>
<feature type="domain" description="Ubiquitin-like" evidence="24">
    <location>
        <begin position="2"/>
        <end position="77"/>
    </location>
</feature>
<dbReference type="GO" id="GO:0006325">
    <property type="term" value="P:chromatin organization"/>
    <property type="evidence" value="ECO:0007669"/>
    <property type="project" value="UniProtKB-KW"/>
</dbReference>
<dbReference type="SMART" id="SM00213">
    <property type="entry name" value="UBQ"/>
    <property type="match status" value="1"/>
</dbReference>
<feature type="compositionally biased region" description="Pro residues" evidence="23">
    <location>
        <begin position="535"/>
        <end position="556"/>
    </location>
</feature>
<feature type="region of interest" description="Disordered" evidence="23">
    <location>
        <begin position="634"/>
        <end position="655"/>
    </location>
</feature>
<keyword evidence="9" id="KW-0597">Phosphoprotein</keyword>
<dbReference type="AlphaFoldDB" id="A0A7R9KR87"/>
<keyword evidence="15" id="KW-0744">Spermatogenesis</keyword>
<dbReference type="PROSITE" id="PS00299">
    <property type="entry name" value="UBIQUITIN_1"/>
    <property type="match status" value="1"/>
</dbReference>
<evidence type="ECO:0000256" key="22">
    <source>
        <dbReference type="ARBA" id="ARBA00046936"/>
    </source>
</evidence>
<feature type="compositionally biased region" description="Polar residues" evidence="23">
    <location>
        <begin position="277"/>
        <end position="289"/>
    </location>
</feature>
<organism evidence="25">
    <name type="scientific">Medioppia subpectinata</name>
    <dbReference type="NCBI Taxonomy" id="1979941"/>
    <lineage>
        <taxon>Eukaryota</taxon>
        <taxon>Metazoa</taxon>
        <taxon>Ecdysozoa</taxon>
        <taxon>Arthropoda</taxon>
        <taxon>Chelicerata</taxon>
        <taxon>Arachnida</taxon>
        <taxon>Acari</taxon>
        <taxon>Acariformes</taxon>
        <taxon>Sarcoptiformes</taxon>
        <taxon>Oribatida</taxon>
        <taxon>Brachypylina</taxon>
        <taxon>Oppioidea</taxon>
        <taxon>Oppiidae</taxon>
        <taxon>Medioppia</taxon>
    </lineage>
</organism>
<evidence type="ECO:0000256" key="20">
    <source>
        <dbReference type="ARBA" id="ARBA00030033"/>
    </source>
</evidence>
<reference evidence="25" key="1">
    <citation type="submission" date="2020-11" db="EMBL/GenBank/DDBJ databases">
        <authorList>
            <person name="Tran Van P."/>
        </authorList>
    </citation>
    <scope>NUCLEOTIDE SEQUENCE</scope>
</reference>
<evidence type="ECO:0000256" key="18">
    <source>
        <dbReference type="ARBA" id="ARBA00023242"/>
    </source>
</evidence>
<sequence>MIKIKVKTLDSNNYDFDVDDNISVKDFKEQIASAVSIPADLQRLIFCGRVLDDEKLLKDYEINDGKVVHLVRRAPPGVSTGSRSGSAPTSAQSSPRHSHRRRPMGGVGGGRVGADDNSYLLGAFSIPQEAFSPNHFQQMLQTVISNMGDIGRNATVMSRTSEDGSSVDVQINLAQMPPQNECRQRISQANRFIGYINALIDVIERPNAIPNGVTAAVVNAADTNANVMNGFNIDANNMGSLEAQLAAQAAAQSFAAVTNGLGIPIVTGSQIIIQGPTITQSQSGSNTPRAPNPSPNTTGATNNTTNGNRTDGQSANATPVVASDVNQLLTTVFQTQERLRPHIQRLQQLMTTEGQLTERQVTEAQNLQRNCMRANHHLGHVFHLISDLAINWNTPNRTVGLIHTMSSQPLIGGSVPLSFATRQTTTRNGTQSTANQSTTPSTQSPTEPPVGTPPSAFAVPQQQPPTATPNPRVGLTLSGDQTTGAVFTQHSTPFVVMELGSTVHQIPFPTPTTTTASQSTNSTSNQQQNTQSAPSAPPPPPPPPPPSARPLFIPPFDPYLQCNSPFTIPEIRTQVSVGISTGRTSRQTNNNNNSNNNNNENPIDNQSANNPFPNLGQIVNGILSGFLNQASGGPLPPDAAAHNPNSTANAPTVGVNNVNVDPTLINLMSRLNNERSPPNDDLPNDQNPNMTDMFMSFVNGILGIISGGQTQAINVANFLNQLDGFSYVEGENIANDVFMVMARVLSFQDLFLIFAGNSEPLNRVRESLRQFVLTQILEGREPTDENIETAIASIISSWRTGVEVMTSGVGLESGIDIIATIERFLRLNLNRILRFFVFPPDVDYGNTFFTIIREFLIDLISLSQVCFTDGVLALQRIVAAFIEHMSSELNPEIQGWMSSVAVRHLNEYINNNNTEQSPNTESYIVRIDTQSSDEAIASEEHMNASNTTSDAENVEFSDARSEFEDTIHPNNNVHQIDTTYNELPSVVIGSEDWHSSVPNDWVPIITHDIERQRRLPAQRPVSDAYMNGMSKRRRIEKRPINLRDSLLTALSTAGVQPRVPTTGEQIVSEMSANAALNQSFDDLVRSCVGDRIVTDDDYINARIQNPERFTNSKNYFKNI</sequence>
<evidence type="ECO:0000256" key="6">
    <source>
        <dbReference type="ARBA" id="ARBA00022448"/>
    </source>
</evidence>
<dbReference type="FunFam" id="3.10.20.90:FF:000154">
    <property type="entry name" value="Large proline-rich protein BAG6"/>
    <property type="match status" value="1"/>
</dbReference>
<dbReference type="PANTHER" id="PTHR15204">
    <property type="entry name" value="LARGE PROLINE-RICH PROTEIN BAG6"/>
    <property type="match status" value="1"/>
</dbReference>
<evidence type="ECO:0000256" key="19">
    <source>
        <dbReference type="ARBA" id="ARBA00029739"/>
    </source>
</evidence>
<feature type="compositionally biased region" description="Low complexity" evidence="23">
    <location>
        <begin position="295"/>
        <end position="312"/>
    </location>
</feature>
<evidence type="ECO:0000256" key="5">
    <source>
        <dbReference type="ARBA" id="ARBA00021614"/>
    </source>
</evidence>
<dbReference type="Gene3D" id="3.10.20.90">
    <property type="entry name" value="Phosphatidylinositol 3-kinase Catalytic Subunit, Chain A, domain 1"/>
    <property type="match status" value="1"/>
</dbReference>
<dbReference type="EMBL" id="CAJPIZ010005181">
    <property type="protein sequence ID" value="CAG2108343.1"/>
    <property type="molecule type" value="Genomic_DNA"/>
</dbReference>
<keyword evidence="17" id="KW-0143">Chaperone</keyword>
<dbReference type="PANTHER" id="PTHR15204:SF0">
    <property type="entry name" value="LARGE PROLINE-RICH PROTEIN BAG6"/>
    <property type="match status" value="1"/>
</dbReference>
<evidence type="ECO:0000256" key="9">
    <source>
        <dbReference type="ARBA" id="ARBA00022553"/>
    </source>
</evidence>
<dbReference type="InterPro" id="IPR029071">
    <property type="entry name" value="Ubiquitin-like_domsf"/>
</dbReference>
<feature type="region of interest" description="Disordered" evidence="23">
    <location>
        <begin position="582"/>
        <end position="614"/>
    </location>
</feature>
<feature type="compositionally biased region" description="Polar residues" evidence="23">
    <location>
        <begin position="643"/>
        <end position="655"/>
    </location>
</feature>
<dbReference type="InterPro" id="IPR019954">
    <property type="entry name" value="Ubiquitin_CS"/>
</dbReference>
<dbReference type="GO" id="GO:0005576">
    <property type="term" value="C:extracellular region"/>
    <property type="evidence" value="ECO:0007669"/>
    <property type="project" value="UniProtKB-SubCell"/>
</dbReference>
<keyword evidence="16" id="KW-0007">Acetylation</keyword>
<keyword evidence="10" id="KW-0053">Apoptosis</keyword>
<dbReference type="SUPFAM" id="SSF54236">
    <property type="entry name" value="Ubiquitin-like"/>
    <property type="match status" value="1"/>
</dbReference>
<comment type="subcellular location">
    <subcellularLocation>
        <location evidence="3">Cytoplasm</location>
        <location evidence="3">Cytosol</location>
    </subcellularLocation>
    <subcellularLocation>
        <location evidence="2">Nucleus</location>
    </subcellularLocation>
    <subcellularLocation>
        <location evidence="4">Secreted</location>
        <location evidence="4">Extracellular exosome</location>
    </subcellularLocation>
</comment>
<dbReference type="Pfam" id="PF12057">
    <property type="entry name" value="BAG6"/>
    <property type="match status" value="1"/>
</dbReference>
<dbReference type="EMBL" id="OC859756">
    <property type="protein sequence ID" value="CAD7627913.1"/>
    <property type="molecule type" value="Genomic_DNA"/>
</dbReference>